<reference evidence="2 4" key="3">
    <citation type="journal article" date="2015" name="BMC Genomics">
        <title>Sex and parasites: genomic and transcriptomic analysis of Microbotryum lychnidis-dioicae, the biotrophic and plant-castrating anther smut fungus.</title>
        <authorList>
            <person name="Perlin M.H."/>
            <person name="Amselem J."/>
            <person name="Fontanillas E."/>
            <person name="Toh S.S."/>
            <person name="Chen Z."/>
            <person name="Goldberg J."/>
            <person name="Duplessis S."/>
            <person name="Henrissat B."/>
            <person name="Young S."/>
            <person name="Zeng Q."/>
            <person name="Aguileta G."/>
            <person name="Petit E."/>
            <person name="Badouin H."/>
            <person name="Andrews J."/>
            <person name="Razeeq D."/>
            <person name="Gabaldon T."/>
            <person name="Quesneville H."/>
            <person name="Giraud T."/>
            <person name="Hood M.E."/>
            <person name="Schultz D.J."/>
            <person name="Cuomo C.A."/>
        </authorList>
    </citation>
    <scope>NUCLEOTIDE SEQUENCE [LARGE SCALE GENOMIC DNA]</scope>
    <source>
        <strain evidence="2">P1A1 Lamole</strain>
        <strain evidence="4">p1A1 Lamole</strain>
    </source>
</reference>
<dbReference type="EnsemblFungi" id="MVLG_01138T0">
    <property type="protein sequence ID" value="MVLG_01138T0"/>
    <property type="gene ID" value="MVLG_01138"/>
</dbReference>
<keyword evidence="1" id="KW-0732">Signal</keyword>
<reference evidence="4" key="1">
    <citation type="submission" date="2010-11" db="EMBL/GenBank/DDBJ databases">
        <title>The genome sequence of Microbotryum violaceum strain p1A1 Lamole.</title>
        <authorList>
            <person name="Cuomo C."/>
            <person name="Perlin M."/>
            <person name="Young S.K."/>
            <person name="Zeng Q."/>
            <person name="Gargeya S."/>
            <person name="Alvarado L."/>
            <person name="Berlin A."/>
            <person name="Chapman S.B."/>
            <person name="Chen Z."/>
            <person name="Freedman E."/>
            <person name="Gellesch M."/>
            <person name="Goldberg J."/>
            <person name="Griggs A."/>
            <person name="Gujja S."/>
            <person name="Heilman E."/>
            <person name="Heiman D."/>
            <person name="Howarth C."/>
            <person name="Mehta T."/>
            <person name="Neiman D."/>
            <person name="Pearson M."/>
            <person name="Roberts A."/>
            <person name="Saif S."/>
            <person name="Shea T."/>
            <person name="Shenoy N."/>
            <person name="Sisk P."/>
            <person name="Stolte C."/>
            <person name="Sykes S."/>
            <person name="White J."/>
            <person name="Yandava C."/>
            <person name="Haas B."/>
            <person name="Nusbaum C."/>
            <person name="Birren B."/>
        </authorList>
    </citation>
    <scope>NUCLEOTIDE SEQUENCE [LARGE SCALE GENOMIC DNA]</scope>
    <source>
        <strain evidence="4">p1A1 Lamole</strain>
    </source>
</reference>
<reference evidence="3" key="4">
    <citation type="submission" date="2015-06" db="UniProtKB">
        <authorList>
            <consortium name="EnsemblFungi"/>
        </authorList>
    </citation>
    <scope>IDENTIFICATION</scope>
</reference>
<dbReference type="OrthoDB" id="10419529at2759"/>
<feature type="signal peptide" evidence="1">
    <location>
        <begin position="1"/>
        <end position="17"/>
    </location>
</feature>
<dbReference type="EMBL" id="AEIJ01000097">
    <property type="status" value="NOT_ANNOTATED_CDS"/>
    <property type="molecule type" value="Genomic_DNA"/>
</dbReference>
<dbReference type="InParanoid" id="U5H177"/>
<reference evidence="2" key="2">
    <citation type="submission" date="2010-11" db="EMBL/GenBank/DDBJ databases">
        <authorList>
            <consortium name="The Broad Institute Genome Sequencing Platform"/>
            <person name="Earl A."/>
            <person name="Ward D."/>
            <person name="Feldgarden M."/>
            <person name="Gevers D."/>
            <person name="Butler R."/>
            <person name="Young S.K."/>
            <person name="Zeng Q."/>
            <person name="Gargeya S."/>
            <person name="Fitzgerald M."/>
            <person name="Haas B."/>
            <person name="Abouelleil A."/>
            <person name="Alvarado L."/>
            <person name="Arachchi H.M."/>
            <person name="Berlin A."/>
            <person name="Brown A."/>
            <person name="Chapman S.B."/>
            <person name="Chen Z."/>
            <person name="Dunbar C."/>
            <person name="Freedman E."/>
            <person name="Gearin G."/>
            <person name="Gellesch M."/>
            <person name="Goldberg J."/>
            <person name="Griggs A."/>
            <person name="Gujja S."/>
            <person name="Heilman E."/>
            <person name="Heiman D."/>
            <person name="Howarth C."/>
            <person name="Larson L."/>
            <person name="Lui A."/>
            <person name="MacDonald P.J.P."/>
            <person name="Mehta T."/>
            <person name="Montmayeur A."/>
            <person name="Murphy C."/>
            <person name="Neiman D."/>
            <person name="Pearson M."/>
            <person name="Priest M."/>
            <person name="Roberts A."/>
            <person name="Saif S."/>
            <person name="Shea T."/>
            <person name="Shenoy N."/>
            <person name="Sisk P."/>
            <person name="Stolte C."/>
            <person name="Sykes S."/>
            <person name="White J."/>
            <person name="Yandava C."/>
            <person name="Wortman J."/>
            <person name="Nusbaum C."/>
            <person name="Birren B."/>
        </authorList>
    </citation>
    <scope>NUCLEOTIDE SEQUENCE</scope>
    <source>
        <strain evidence="2">P1A1 Lamole</strain>
    </source>
</reference>
<dbReference type="AlphaFoldDB" id="U5H177"/>
<dbReference type="HOGENOM" id="CLU_2544312_0_0_1"/>
<protein>
    <submittedName>
        <fullName evidence="2 3">Uncharacterized protein</fullName>
    </submittedName>
</protein>
<gene>
    <name evidence="2" type="ORF">MVLG_01138</name>
</gene>
<dbReference type="Proteomes" id="UP000017200">
    <property type="component" value="Unassembled WGS sequence"/>
</dbReference>
<organism evidence="2">
    <name type="scientific">Microbotryum lychnidis-dioicae (strain p1A1 Lamole / MvSl-1064)</name>
    <name type="common">Anther smut fungus</name>
    <dbReference type="NCBI Taxonomy" id="683840"/>
    <lineage>
        <taxon>Eukaryota</taxon>
        <taxon>Fungi</taxon>
        <taxon>Dikarya</taxon>
        <taxon>Basidiomycota</taxon>
        <taxon>Pucciniomycotina</taxon>
        <taxon>Microbotryomycetes</taxon>
        <taxon>Microbotryales</taxon>
        <taxon>Microbotryaceae</taxon>
        <taxon>Microbotryum</taxon>
    </lineage>
</organism>
<keyword evidence="4" id="KW-1185">Reference proteome</keyword>
<evidence type="ECO:0000313" key="2">
    <source>
        <dbReference type="EMBL" id="KDE08680.1"/>
    </source>
</evidence>
<sequence length="83" mass="8507">MKCSLIVFVALASSAFAAPRAQPQLSNVIAGIKEDVVQGATDSKCASLCAKYQTPSTQAYCPKVCNAAAAGWAAAQAHYKDGA</sequence>
<evidence type="ECO:0000256" key="1">
    <source>
        <dbReference type="SAM" id="SignalP"/>
    </source>
</evidence>
<name>U5H177_USTV1</name>
<proteinExistence type="predicted"/>
<evidence type="ECO:0000313" key="3">
    <source>
        <dbReference type="EnsemblFungi" id="MVLG_01138T0"/>
    </source>
</evidence>
<dbReference type="EMBL" id="GL541648">
    <property type="protein sequence ID" value="KDE08680.1"/>
    <property type="molecule type" value="Genomic_DNA"/>
</dbReference>
<evidence type="ECO:0000313" key="4">
    <source>
        <dbReference type="Proteomes" id="UP000017200"/>
    </source>
</evidence>
<accession>U5H177</accession>
<feature type="chain" id="PRO_5009724355" evidence="1">
    <location>
        <begin position="18"/>
        <end position="83"/>
    </location>
</feature>